<evidence type="ECO:0000256" key="1">
    <source>
        <dbReference type="ARBA" id="ARBA00004193"/>
    </source>
</evidence>
<dbReference type="CDD" id="cd13538">
    <property type="entry name" value="PBP2_ModA_like_1"/>
    <property type="match status" value="1"/>
</dbReference>
<evidence type="ECO:0000256" key="16">
    <source>
        <dbReference type="SAM" id="SignalP"/>
    </source>
</evidence>
<keyword evidence="4" id="KW-1003">Cell membrane</keyword>
<comment type="function">
    <text evidence="10">Involved in the transport of molybdenum into the cell. Part of the binding-protein-dependent transport system ModABCD.</text>
</comment>
<dbReference type="PROSITE" id="PS51257">
    <property type="entry name" value="PROKAR_LIPOPROTEIN"/>
    <property type="match status" value="1"/>
</dbReference>
<feature type="chain" id="PRO_5038970111" description="Molybdate-binding protein ModA" evidence="16">
    <location>
        <begin position="25"/>
        <end position="281"/>
    </location>
</feature>
<comment type="caution">
    <text evidence="17">The sequence shown here is derived from an EMBL/GenBank/DDBJ whole genome shotgun (WGS) entry which is preliminary data.</text>
</comment>
<dbReference type="RefSeq" id="WP_337796172.1">
    <property type="nucleotide sequence ID" value="NZ_BAAARR010000001.1"/>
</dbReference>
<dbReference type="NCBIfam" id="TIGR01256">
    <property type="entry name" value="modA"/>
    <property type="match status" value="1"/>
</dbReference>
<evidence type="ECO:0000256" key="9">
    <source>
        <dbReference type="ARBA" id="ARBA00023245"/>
    </source>
</evidence>
<dbReference type="GO" id="GO:0005886">
    <property type="term" value="C:plasma membrane"/>
    <property type="evidence" value="ECO:0007669"/>
    <property type="project" value="UniProtKB-SubCell"/>
</dbReference>
<feature type="binding site" evidence="14">
    <location>
        <position position="217"/>
    </location>
    <ligand>
        <name>molybdate</name>
        <dbReference type="ChEBI" id="CHEBI:36264"/>
    </ligand>
</feature>
<accession>A0A852ZIU6</accession>
<dbReference type="GO" id="GO:0030973">
    <property type="term" value="F:molybdate ion binding"/>
    <property type="evidence" value="ECO:0007669"/>
    <property type="project" value="TreeGrafter"/>
</dbReference>
<evidence type="ECO:0000256" key="10">
    <source>
        <dbReference type="ARBA" id="ARBA00056002"/>
    </source>
</evidence>
<evidence type="ECO:0000313" key="17">
    <source>
        <dbReference type="EMBL" id="NYH92055.1"/>
    </source>
</evidence>
<sequence>MSARLRSALVGVAALTAVTLVGLAGCGGPTNSAGDRAGKTPGKSTTSAAAKSATPKVSGTITVFAAASLTESFTTLGKEFEAAHPGVTVRFNFGGSSALATQINQGAPADVFASAAPANLQAVTEQGHVAGSPTTFVRNQLVIAVPKGNPKHVQGLKDLAKSGTKVALCAEQVPCGAAAQKALAAAHVKITPVTLEPDVKGALTKVRIREVDAALVYRTDVRSAASDVDGVEFPESAKAINAYPIVVLKGGQNANGGRSFVDYVLSGRGRAVLARAGFQTP</sequence>
<keyword evidence="9" id="KW-0826">Tungsten</keyword>
<feature type="binding site" evidence="14">
    <location>
        <position position="96"/>
    </location>
    <ligand>
        <name>molybdate</name>
        <dbReference type="ChEBI" id="CHEBI:36264"/>
    </ligand>
</feature>
<dbReference type="GO" id="GO:0046872">
    <property type="term" value="F:metal ion binding"/>
    <property type="evidence" value="ECO:0007669"/>
    <property type="project" value="UniProtKB-KW"/>
</dbReference>
<feature type="binding site" evidence="14">
    <location>
        <position position="199"/>
    </location>
    <ligand>
        <name>molybdate</name>
        <dbReference type="ChEBI" id="CHEBI:36264"/>
    </ligand>
</feature>
<evidence type="ECO:0000256" key="7">
    <source>
        <dbReference type="ARBA" id="ARBA00022729"/>
    </source>
</evidence>
<dbReference type="PANTHER" id="PTHR30632">
    <property type="entry name" value="MOLYBDATE-BINDING PERIPLASMIC PROTEIN"/>
    <property type="match status" value="1"/>
</dbReference>
<evidence type="ECO:0000256" key="8">
    <source>
        <dbReference type="ARBA" id="ARBA00023136"/>
    </source>
</evidence>
<evidence type="ECO:0000256" key="4">
    <source>
        <dbReference type="ARBA" id="ARBA00022475"/>
    </source>
</evidence>
<comment type="subunit">
    <text evidence="11">The complex is composed of two ATP-binding proteins (ModC), two transmembrane proteins (ModB) and a solute-binding protein (ModA).</text>
</comment>
<dbReference type="FunFam" id="3.40.190.10:FF:000030">
    <property type="entry name" value="Molybdate ABC transporter substrate-binding protein"/>
    <property type="match status" value="1"/>
</dbReference>
<gene>
    <name evidence="17" type="ORF">F4554_004693</name>
</gene>
<dbReference type="Pfam" id="PF13531">
    <property type="entry name" value="SBP_bac_11"/>
    <property type="match status" value="1"/>
</dbReference>
<evidence type="ECO:0000256" key="6">
    <source>
        <dbReference type="ARBA" id="ARBA00022723"/>
    </source>
</evidence>
<evidence type="ECO:0000256" key="14">
    <source>
        <dbReference type="PIRSR" id="PIRSR004846-1"/>
    </source>
</evidence>
<evidence type="ECO:0000256" key="13">
    <source>
        <dbReference type="ARBA" id="ARBA00078141"/>
    </source>
</evidence>
<dbReference type="AlphaFoldDB" id="A0A852ZIU6"/>
<keyword evidence="3" id="KW-0813">Transport</keyword>
<feature type="binding site" evidence="14">
    <location>
        <position position="68"/>
    </location>
    <ligand>
        <name>molybdate</name>
        <dbReference type="ChEBI" id="CHEBI:36264"/>
    </ligand>
</feature>
<dbReference type="PIRSF" id="PIRSF004846">
    <property type="entry name" value="ModA"/>
    <property type="match status" value="1"/>
</dbReference>
<evidence type="ECO:0000313" key="18">
    <source>
        <dbReference type="Proteomes" id="UP000579605"/>
    </source>
</evidence>
<evidence type="ECO:0000256" key="5">
    <source>
        <dbReference type="ARBA" id="ARBA00022505"/>
    </source>
</evidence>
<organism evidence="17 18">
    <name type="scientific">Actinopolymorpha rutila</name>
    <dbReference type="NCBI Taxonomy" id="446787"/>
    <lineage>
        <taxon>Bacteria</taxon>
        <taxon>Bacillati</taxon>
        <taxon>Actinomycetota</taxon>
        <taxon>Actinomycetes</taxon>
        <taxon>Propionibacteriales</taxon>
        <taxon>Actinopolymorphaceae</taxon>
        <taxon>Actinopolymorpha</taxon>
    </lineage>
</organism>
<comment type="subcellular location">
    <subcellularLocation>
        <location evidence="1">Cell membrane</location>
        <topology evidence="1">Lipid-anchor</topology>
    </subcellularLocation>
</comment>
<evidence type="ECO:0000256" key="15">
    <source>
        <dbReference type="SAM" id="MobiDB-lite"/>
    </source>
</evidence>
<dbReference type="EMBL" id="JACBZH010000001">
    <property type="protein sequence ID" value="NYH92055.1"/>
    <property type="molecule type" value="Genomic_DNA"/>
</dbReference>
<dbReference type="InterPro" id="IPR005950">
    <property type="entry name" value="ModA"/>
</dbReference>
<feature type="compositionally biased region" description="Low complexity" evidence="15">
    <location>
        <begin position="39"/>
        <end position="51"/>
    </location>
</feature>
<evidence type="ECO:0000256" key="11">
    <source>
        <dbReference type="ARBA" id="ARBA00062515"/>
    </source>
</evidence>
<dbReference type="PANTHER" id="PTHR30632:SF0">
    <property type="entry name" value="SULFATE-BINDING PROTEIN"/>
    <property type="match status" value="1"/>
</dbReference>
<dbReference type="InterPro" id="IPR050682">
    <property type="entry name" value="ModA/WtpA"/>
</dbReference>
<evidence type="ECO:0000256" key="2">
    <source>
        <dbReference type="ARBA" id="ARBA00009175"/>
    </source>
</evidence>
<keyword evidence="8" id="KW-0472">Membrane</keyword>
<dbReference type="Proteomes" id="UP000579605">
    <property type="component" value="Unassembled WGS sequence"/>
</dbReference>
<feature type="signal peptide" evidence="16">
    <location>
        <begin position="1"/>
        <end position="24"/>
    </location>
</feature>
<dbReference type="SUPFAM" id="SSF53850">
    <property type="entry name" value="Periplasmic binding protein-like II"/>
    <property type="match status" value="1"/>
</dbReference>
<protein>
    <recommendedName>
        <fullName evidence="12">Molybdate-binding protein ModA</fullName>
    </recommendedName>
    <alternativeName>
        <fullName evidence="13">Molybdate/tungstate-binding protein ModA</fullName>
    </alternativeName>
</protein>
<keyword evidence="18" id="KW-1185">Reference proteome</keyword>
<comment type="similarity">
    <text evidence="2">Belongs to the bacterial solute-binding protein ModA family.</text>
</comment>
<evidence type="ECO:0000256" key="3">
    <source>
        <dbReference type="ARBA" id="ARBA00022448"/>
    </source>
</evidence>
<name>A0A852ZIU6_9ACTN</name>
<keyword evidence="6 14" id="KW-0479">Metal-binding</keyword>
<reference evidence="17 18" key="1">
    <citation type="submission" date="2020-07" db="EMBL/GenBank/DDBJ databases">
        <title>Sequencing the genomes of 1000 actinobacteria strains.</title>
        <authorList>
            <person name="Klenk H.-P."/>
        </authorList>
    </citation>
    <scope>NUCLEOTIDE SEQUENCE [LARGE SCALE GENOMIC DNA]</scope>
    <source>
        <strain evidence="17 18">DSM 18448</strain>
    </source>
</reference>
<evidence type="ECO:0000256" key="12">
    <source>
        <dbReference type="ARBA" id="ARBA00073171"/>
    </source>
</evidence>
<dbReference type="GO" id="GO:0015689">
    <property type="term" value="P:molybdate ion transport"/>
    <property type="evidence" value="ECO:0007669"/>
    <property type="project" value="InterPro"/>
</dbReference>
<keyword evidence="5 14" id="KW-0500">Molybdenum</keyword>
<proteinExistence type="inferred from homology"/>
<feature type="region of interest" description="Disordered" evidence="15">
    <location>
        <begin position="30"/>
        <end position="51"/>
    </location>
</feature>
<dbReference type="Gene3D" id="3.40.190.10">
    <property type="entry name" value="Periplasmic binding protein-like II"/>
    <property type="match status" value="2"/>
</dbReference>
<keyword evidence="7 16" id="KW-0732">Signal</keyword>